<organism evidence="1">
    <name type="scientific">marine metagenome</name>
    <dbReference type="NCBI Taxonomy" id="408172"/>
    <lineage>
        <taxon>unclassified sequences</taxon>
        <taxon>metagenomes</taxon>
        <taxon>ecological metagenomes</taxon>
    </lineage>
</organism>
<accession>A0A381TKE6</accession>
<dbReference type="AlphaFoldDB" id="A0A381TKE6"/>
<dbReference type="EMBL" id="UINC01004710">
    <property type="protein sequence ID" value="SVA16299.1"/>
    <property type="molecule type" value="Genomic_DNA"/>
</dbReference>
<name>A0A381TKE6_9ZZZZ</name>
<gene>
    <name evidence="1" type="ORF">METZ01_LOCUS69153</name>
</gene>
<protein>
    <submittedName>
        <fullName evidence="1">Uncharacterized protein</fullName>
    </submittedName>
</protein>
<proteinExistence type="predicted"/>
<evidence type="ECO:0000313" key="1">
    <source>
        <dbReference type="EMBL" id="SVA16299.1"/>
    </source>
</evidence>
<sequence>MIRIYIWVFLLLAIAFIKYEWFKQFFIEPPMSVY</sequence>
<reference evidence="1" key="1">
    <citation type="submission" date="2018-05" db="EMBL/GenBank/DDBJ databases">
        <authorList>
            <person name="Lanie J.A."/>
            <person name="Ng W.-L."/>
            <person name="Kazmierczak K.M."/>
            <person name="Andrzejewski T.M."/>
            <person name="Davidsen T.M."/>
            <person name="Wayne K.J."/>
            <person name="Tettelin H."/>
            <person name="Glass J.I."/>
            <person name="Rusch D."/>
            <person name="Podicherti R."/>
            <person name="Tsui H.-C.T."/>
            <person name="Winkler M.E."/>
        </authorList>
    </citation>
    <scope>NUCLEOTIDE SEQUENCE</scope>
</reference>